<dbReference type="Proteomes" id="UP000077051">
    <property type="component" value="Unassembled WGS sequence"/>
</dbReference>
<organism evidence="1 2">
    <name type="scientific">Mucor lusitanicus CBS 277.49</name>
    <dbReference type="NCBI Taxonomy" id="747725"/>
    <lineage>
        <taxon>Eukaryota</taxon>
        <taxon>Fungi</taxon>
        <taxon>Fungi incertae sedis</taxon>
        <taxon>Mucoromycota</taxon>
        <taxon>Mucoromycotina</taxon>
        <taxon>Mucoromycetes</taxon>
        <taxon>Mucorales</taxon>
        <taxon>Mucorineae</taxon>
        <taxon>Mucoraceae</taxon>
        <taxon>Mucor</taxon>
    </lineage>
</organism>
<keyword evidence="2" id="KW-1185">Reference proteome</keyword>
<reference evidence="1 2" key="1">
    <citation type="submission" date="2015-06" db="EMBL/GenBank/DDBJ databases">
        <title>Expansion of signal transduction pathways in fungi by whole-genome duplication.</title>
        <authorList>
            <consortium name="DOE Joint Genome Institute"/>
            <person name="Corrochano L.M."/>
            <person name="Kuo A."/>
            <person name="Marcet-Houben M."/>
            <person name="Polaino S."/>
            <person name="Salamov A."/>
            <person name="Villalobos J.M."/>
            <person name="Alvarez M.I."/>
            <person name="Avalos J."/>
            <person name="Benito E.P."/>
            <person name="Benoit I."/>
            <person name="Burger G."/>
            <person name="Camino L.P."/>
            <person name="Canovas D."/>
            <person name="Cerda-Olmedo E."/>
            <person name="Cheng J.-F."/>
            <person name="Dominguez A."/>
            <person name="Elias M."/>
            <person name="Eslava A.P."/>
            <person name="Glaser F."/>
            <person name="Grimwood J."/>
            <person name="Gutierrez G."/>
            <person name="Heitman J."/>
            <person name="Henrissat B."/>
            <person name="Iturriaga E.A."/>
            <person name="Lang B.F."/>
            <person name="Lavin J.L."/>
            <person name="Lee S."/>
            <person name="Li W."/>
            <person name="Lindquist E."/>
            <person name="Lopez-Garcia S."/>
            <person name="Luque E.M."/>
            <person name="Marcos A.T."/>
            <person name="Martin J."/>
            <person name="Mccluskey K."/>
            <person name="Medina H.R."/>
            <person name="Miralles-Duran A."/>
            <person name="Miyazaki A."/>
            <person name="Munoz-Torres E."/>
            <person name="Oguiza J.A."/>
            <person name="Ohm R."/>
            <person name="Olmedo M."/>
            <person name="Orejas M."/>
            <person name="Ortiz-Castellanos L."/>
            <person name="Pisabarro A.G."/>
            <person name="Rodriguez-Romero J."/>
            <person name="Ruiz-Herrera J."/>
            <person name="Ruiz-Vazquez R."/>
            <person name="Sanz C."/>
            <person name="Schackwitz W."/>
            <person name="Schmutz J."/>
            <person name="Shahriari M."/>
            <person name="Shelest E."/>
            <person name="Silva-Franco F."/>
            <person name="Soanes D."/>
            <person name="Syed K."/>
            <person name="Tagua V.G."/>
            <person name="Talbot N.J."/>
            <person name="Thon M."/>
            <person name="De Vries R.P."/>
            <person name="Wiebenga A."/>
            <person name="Yadav J.S."/>
            <person name="Braun E.L."/>
            <person name="Baker S."/>
            <person name="Garre V."/>
            <person name="Horwitz B."/>
            <person name="Torres-Martinez S."/>
            <person name="Idnurm A."/>
            <person name="Herrera-Estrella A."/>
            <person name="Gabaldon T."/>
            <person name="Grigoriev I.V."/>
        </authorList>
    </citation>
    <scope>NUCLEOTIDE SEQUENCE [LARGE SCALE GENOMIC DNA]</scope>
    <source>
        <strain evidence="1 2">CBS 277.49</strain>
    </source>
</reference>
<evidence type="ECO:0000313" key="1">
    <source>
        <dbReference type="EMBL" id="OAD00014.1"/>
    </source>
</evidence>
<name>A0A168IJ74_MUCCL</name>
<comment type="caution">
    <text evidence="1">The sequence shown here is derived from an EMBL/GenBank/DDBJ whole genome shotgun (WGS) entry which is preliminary data.</text>
</comment>
<evidence type="ECO:0008006" key="3">
    <source>
        <dbReference type="Google" id="ProtNLM"/>
    </source>
</evidence>
<accession>A0A168IJ74</accession>
<gene>
    <name evidence="1" type="ORF">MUCCIDRAFT_113462</name>
</gene>
<proteinExistence type="predicted"/>
<dbReference type="EMBL" id="AMYB01000007">
    <property type="protein sequence ID" value="OAD00014.1"/>
    <property type="molecule type" value="Genomic_DNA"/>
</dbReference>
<protein>
    <recommendedName>
        <fullName evidence="3">MULE transposase domain-containing protein</fullName>
    </recommendedName>
</protein>
<dbReference type="AlphaFoldDB" id="A0A168IJ74"/>
<evidence type="ECO:0000313" key="2">
    <source>
        <dbReference type="Proteomes" id="UP000077051"/>
    </source>
</evidence>
<dbReference type="VEuPathDB" id="FungiDB:MUCCIDRAFT_113462"/>
<sequence>MRLFVTDKCQALMTALSKVFPDSLTFLCSWNMRENFRAELKKGVFLSSECLNTCVNALEKMINSINKEDFHRALATYTETATNRGNLKTTAVIEKSNTVEFKPHAYINNNRLPIKHKRAGYLQIKVDGIIRKRVGLKDLVTKILAYALMQVNKTVLEITFVPEEERIRQLSITECSCFLQEASKLPHDVHTLSNSSFDGNSLQPVKRSSIDKRWYLNPEPVSNPEQIYQQKTKMLNNSGHDKHLYSSVN</sequence>